<dbReference type="EMBL" id="CAADII010000052">
    <property type="protein sequence ID" value="VFR55826.1"/>
    <property type="molecule type" value="Genomic_DNA"/>
</dbReference>
<dbReference type="EMBL" id="CAADIZ010000067">
    <property type="protein sequence ID" value="VFS33206.1"/>
    <property type="molecule type" value="Genomic_DNA"/>
</dbReference>
<feature type="transmembrane region" description="Helical" evidence="1">
    <location>
        <begin position="46"/>
        <end position="66"/>
    </location>
</feature>
<accession>A0A484PMG9</accession>
<dbReference type="AlphaFoldDB" id="A0A484PMG9"/>
<gene>
    <name evidence="2" type="ORF">AMP9_4441</name>
    <name evidence="3" type="ORF">BRI6_4323</name>
    <name evidence="4" type="ORF">BRI9_4383</name>
    <name evidence="5" type="ORF">IVO3_4381</name>
    <name evidence="6" type="ORF">RAN3_4252</name>
    <name evidence="7" type="ORF">RAN7_4313</name>
</gene>
<dbReference type="EMBL" id="CAADIO010000027">
    <property type="protein sequence ID" value="VFR91871.1"/>
    <property type="molecule type" value="Genomic_DNA"/>
</dbReference>
<evidence type="ECO:0000256" key="1">
    <source>
        <dbReference type="SAM" id="Phobius"/>
    </source>
</evidence>
<protein>
    <submittedName>
        <fullName evidence="2">FIG024006: iron uptake protein</fullName>
    </submittedName>
</protein>
<evidence type="ECO:0000313" key="5">
    <source>
        <dbReference type="EMBL" id="VFR90209.1"/>
    </source>
</evidence>
<reference evidence="2" key="1">
    <citation type="submission" date="2019-03" db="EMBL/GenBank/DDBJ databases">
        <authorList>
            <person name="Danneels B."/>
        </authorList>
    </citation>
    <scope>NUCLEOTIDE SEQUENCE</scope>
</reference>
<dbReference type="Pfam" id="PF12365">
    <property type="entry name" value="DUF3649"/>
    <property type="match status" value="1"/>
</dbReference>
<proteinExistence type="predicted"/>
<dbReference type="EMBL" id="CAADIP010000026">
    <property type="protein sequence ID" value="VFR90209.1"/>
    <property type="molecule type" value="Genomic_DNA"/>
</dbReference>
<feature type="transmembrane region" description="Helical" evidence="1">
    <location>
        <begin position="12"/>
        <end position="40"/>
    </location>
</feature>
<evidence type="ECO:0000313" key="3">
    <source>
        <dbReference type="EMBL" id="VFR55826.1"/>
    </source>
</evidence>
<keyword evidence="1" id="KW-0812">Transmembrane</keyword>
<evidence type="ECO:0000313" key="2">
    <source>
        <dbReference type="EMBL" id="VFR27284.1"/>
    </source>
</evidence>
<keyword evidence="1" id="KW-0472">Membrane</keyword>
<sequence>MSAVTARYRLLVLSRIVVAALGGYALASAMAVLLALVWPLPRAEAVMASTLLGFVWYAVAVIWVFSVRSVLRAWVGILGVTAVLSLLCWLLSGSAP</sequence>
<name>A0A484PMG9_9ZZZZ</name>
<evidence type="ECO:0000313" key="7">
    <source>
        <dbReference type="EMBL" id="VFS33206.1"/>
    </source>
</evidence>
<dbReference type="EMBL" id="CAADHY010000023">
    <property type="protein sequence ID" value="VFR27284.1"/>
    <property type="molecule type" value="Genomic_DNA"/>
</dbReference>
<dbReference type="EMBL" id="CAADIK010000046">
    <property type="protein sequence ID" value="VFR79061.1"/>
    <property type="molecule type" value="Genomic_DNA"/>
</dbReference>
<evidence type="ECO:0000313" key="6">
    <source>
        <dbReference type="EMBL" id="VFR91871.1"/>
    </source>
</evidence>
<evidence type="ECO:0000313" key="4">
    <source>
        <dbReference type="EMBL" id="VFR79061.1"/>
    </source>
</evidence>
<organism evidence="2">
    <name type="scientific">plant metagenome</name>
    <dbReference type="NCBI Taxonomy" id="1297885"/>
    <lineage>
        <taxon>unclassified sequences</taxon>
        <taxon>metagenomes</taxon>
        <taxon>organismal metagenomes</taxon>
    </lineage>
</organism>
<feature type="transmembrane region" description="Helical" evidence="1">
    <location>
        <begin position="73"/>
        <end position="92"/>
    </location>
</feature>
<keyword evidence="1" id="KW-1133">Transmembrane helix</keyword>
<dbReference type="InterPro" id="IPR022109">
    <property type="entry name" value="DUF3649"/>
</dbReference>